<sequence length="237" mass="25583">MDEETHMVTFSFNNSKPCGAVVLAGNKRISYKNTIKTSNSTTSGLIFRHDAVDIDFSCFYSQPDLKAIALKVKGGQAVQQVLSGSWNYSLSLGMCADPACTQPLDLSGGVQTDQVIYLSMDTKGLDGNIITLVVESCFATNTNKGNNGLRYDLVKNGCGNPSDSSVKVVDNGKGGTVLAFQMFSFKGSNSGVFLNCKMKLCVKNDFKCQPVTEFRTDRPAVDLQTFKHPPGSPSVFL</sequence>
<proteinExistence type="predicted"/>
<name>A0ACB7ELR5_NIBAL</name>
<evidence type="ECO:0000313" key="1">
    <source>
        <dbReference type="EMBL" id="KAG8003062.1"/>
    </source>
</evidence>
<keyword evidence="2" id="KW-1185">Reference proteome</keyword>
<gene>
    <name evidence="1" type="primary">UMOD.6</name>
    <name evidence="1" type="ORF">GBF38_015781</name>
</gene>
<protein>
    <submittedName>
        <fullName evidence="1">Uromodulin</fullName>
    </submittedName>
</protein>
<reference evidence="1" key="1">
    <citation type="submission" date="2020-04" db="EMBL/GenBank/DDBJ databases">
        <title>A chromosome-scale assembly and high-density genetic map of the yellow drum (Nibea albiflora) genome.</title>
        <authorList>
            <person name="Xu D."/>
            <person name="Zhang W."/>
            <person name="Chen R."/>
            <person name="Tan P."/>
            <person name="Wang L."/>
            <person name="Song H."/>
            <person name="Tian L."/>
            <person name="Zhu Q."/>
            <person name="Wang B."/>
        </authorList>
    </citation>
    <scope>NUCLEOTIDE SEQUENCE</scope>
    <source>
        <strain evidence="1">ZJHYS-2018</strain>
    </source>
</reference>
<dbReference type="EMBL" id="CM024793">
    <property type="protein sequence ID" value="KAG8003062.1"/>
    <property type="molecule type" value="Genomic_DNA"/>
</dbReference>
<evidence type="ECO:0000313" key="2">
    <source>
        <dbReference type="Proteomes" id="UP000805704"/>
    </source>
</evidence>
<organism evidence="1 2">
    <name type="scientific">Nibea albiflora</name>
    <name type="common">Yellow drum</name>
    <name type="synonym">Corvina albiflora</name>
    <dbReference type="NCBI Taxonomy" id="240163"/>
    <lineage>
        <taxon>Eukaryota</taxon>
        <taxon>Metazoa</taxon>
        <taxon>Chordata</taxon>
        <taxon>Craniata</taxon>
        <taxon>Vertebrata</taxon>
        <taxon>Euteleostomi</taxon>
        <taxon>Actinopterygii</taxon>
        <taxon>Neopterygii</taxon>
        <taxon>Teleostei</taxon>
        <taxon>Neoteleostei</taxon>
        <taxon>Acanthomorphata</taxon>
        <taxon>Eupercaria</taxon>
        <taxon>Sciaenidae</taxon>
        <taxon>Nibea</taxon>
    </lineage>
</organism>
<accession>A0ACB7ELR5</accession>
<comment type="caution">
    <text evidence="1">The sequence shown here is derived from an EMBL/GenBank/DDBJ whole genome shotgun (WGS) entry which is preliminary data.</text>
</comment>
<dbReference type="Proteomes" id="UP000805704">
    <property type="component" value="Chromosome 5"/>
</dbReference>